<feature type="domain" description="Serine-threonine/tyrosine-protein kinase catalytic" evidence="18">
    <location>
        <begin position="604"/>
        <end position="718"/>
    </location>
</feature>
<dbReference type="InterPro" id="IPR011009">
    <property type="entry name" value="Kinase-like_dom_sf"/>
</dbReference>
<dbReference type="Gene3D" id="3.80.10.10">
    <property type="entry name" value="Ribonuclease Inhibitor"/>
    <property type="match status" value="2"/>
</dbReference>
<evidence type="ECO:0000259" key="19">
    <source>
        <dbReference type="Pfam" id="PF11721"/>
    </source>
</evidence>
<gene>
    <name evidence="21" type="ORF">G4B88_024102</name>
</gene>
<keyword evidence="13" id="KW-0325">Glycoprotein</keyword>
<evidence type="ECO:0000256" key="3">
    <source>
        <dbReference type="ARBA" id="ARBA00022527"/>
    </source>
</evidence>
<evidence type="ECO:0000313" key="22">
    <source>
        <dbReference type="Proteomes" id="UP000583929"/>
    </source>
</evidence>
<name>A0A7J6DR98_CANSA</name>
<keyword evidence="10" id="KW-0067">ATP-binding</keyword>
<feature type="domain" description="Disease resistance R13L4/SHOC-2-like LRR" evidence="20">
    <location>
        <begin position="124"/>
        <end position="310"/>
    </location>
</feature>
<accession>A0A7J6DR98</accession>
<evidence type="ECO:0000256" key="6">
    <source>
        <dbReference type="ARBA" id="ARBA00022679"/>
    </source>
</evidence>
<dbReference type="PANTHER" id="PTHR48006:SF66">
    <property type="entry name" value="PROTEIN KINASE DOMAIN-CONTAINING PROTEIN"/>
    <property type="match status" value="1"/>
</dbReference>
<dbReference type="InterPro" id="IPR055414">
    <property type="entry name" value="LRR_R13L4/SHOC2-like"/>
</dbReference>
<evidence type="ECO:0000256" key="9">
    <source>
        <dbReference type="ARBA" id="ARBA00022741"/>
    </source>
</evidence>
<keyword evidence="8" id="KW-0677">Repeat</keyword>
<keyword evidence="3" id="KW-0418">Kinase</keyword>
<comment type="catalytic activity">
    <reaction evidence="15">
        <text>L-seryl-[protein] + ATP = O-phospho-L-seryl-[protein] + ADP + H(+)</text>
        <dbReference type="Rhea" id="RHEA:17989"/>
        <dbReference type="Rhea" id="RHEA-COMP:9863"/>
        <dbReference type="Rhea" id="RHEA-COMP:11604"/>
        <dbReference type="ChEBI" id="CHEBI:15378"/>
        <dbReference type="ChEBI" id="CHEBI:29999"/>
        <dbReference type="ChEBI" id="CHEBI:30616"/>
        <dbReference type="ChEBI" id="CHEBI:83421"/>
        <dbReference type="ChEBI" id="CHEBI:456216"/>
        <dbReference type="EC" id="2.7.11.1"/>
    </reaction>
</comment>
<evidence type="ECO:0000256" key="7">
    <source>
        <dbReference type="ARBA" id="ARBA00022729"/>
    </source>
</evidence>
<keyword evidence="22" id="KW-1185">Reference proteome</keyword>
<dbReference type="InterPro" id="IPR001611">
    <property type="entry name" value="Leu-rich_rpt"/>
</dbReference>
<dbReference type="PANTHER" id="PTHR48006">
    <property type="entry name" value="LEUCINE-RICH REPEAT-CONTAINING PROTEIN DDB_G0281931-RELATED"/>
    <property type="match status" value="1"/>
</dbReference>
<dbReference type="GO" id="GO:0005524">
    <property type="term" value="F:ATP binding"/>
    <property type="evidence" value="ECO:0007669"/>
    <property type="project" value="UniProtKB-KW"/>
</dbReference>
<dbReference type="AlphaFoldDB" id="A0A7J6DR98"/>
<organism evidence="21 22">
    <name type="scientific">Cannabis sativa</name>
    <name type="common">Hemp</name>
    <name type="synonym">Marijuana</name>
    <dbReference type="NCBI Taxonomy" id="3483"/>
    <lineage>
        <taxon>Eukaryota</taxon>
        <taxon>Viridiplantae</taxon>
        <taxon>Streptophyta</taxon>
        <taxon>Embryophyta</taxon>
        <taxon>Tracheophyta</taxon>
        <taxon>Spermatophyta</taxon>
        <taxon>Magnoliopsida</taxon>
        <taxon>eudicotyledons</taxon>
        <taxon>Gunneridae</taxon>
        <taxon>Pentapetalae</taxon>
        <taxon>rosids</taxon>
        <taxon>fabids</taxon>
        <taxon>Rosales</taxon>
        <taxon>Cannabaceae</taxon>
        <taxon>Cannabis</taxon>
    </lineage>
</organism>
<evidence type="ECO:0000256" key="14">
    <source>
        <dbReference type="ARBA" id="ARBA00047899"/>
    </source>
</evidence>
<keyword evidence="12" id="KW-0675">Receptor</keyword>
<feature type="domain" description="Malectin" evidence="19">
    <location>
        <begin position="370"/>
        <end position="547"/>
    </location>
</feature>
<evidence type="ECO:0000259" key="18">
    <source>
        <dbReference type="Pfam" id="PF07714"/>
    </source>
</evidence>
<comment type="subcellular location">
    <subcellularLocation>
        <location evidence="1">Membrane</location>
        <topology evidence="1">Single-pass type I membrane protein</topology>
    </subcellularLocation>
</comment>
<feature type="transmembrane region" description="Helical" evidence="16">
    <location>
        <begin position="571"/>
        <end position="592"/>
    </location>
</feature>
<keyword evidence="9" id="KW-0547">Nucleotide-binding</keyword>
<keyword evidence="7 17" id="KW-0732">Signal</keyword>
<dbReference type="SUPFAM" id="SSF52058">
    <property type="entry name" value="L domain-like"/>
    <property type="match status" value="1"/>
</dbReference>
<dbReference type="InterPro" id="IPR001245">
    <property type="entry name" value="Ser-Thr/Tyr_kinase_cat_dom"/>
</dbReference>
<dbReference type="FunFam" id="3.80.10.10:FF:000041">
    <property type="entry name" value="LRR receptor-like serine/threonine-protein kinase ERECTA"/>
    <property type="match status" value="1"/>
</dbReference>
<evidence type="ECO:0000256" key="15">
    <source>
        <dbReference type="ARBA" id="ARBA00048679"/>
    </source>
</evidence>
<protein>
    <recommendedName>
        <fullName evidence="2">non-specific serine/threonine protein kinase</fullName>
        <ecNumber evidence="2">2.7.11.1</ecNumber>
    </recommendedName>
</protein>
<dbReference type="FunFam" id="2.60.120.430:FF:000004">
    <property type="entry name" value="Putative leucine-rich repeat receptor-like serine/threonine-protein kinase"/>
    <property type="match status" value="1"/>
</dbReference>
<dbReference type="GO" id="GO:0016020">
    <property type="term" value="C:membrane"/>
    <property type="evidence" value="ECO:0007669"/>
    <property type="project" value="UniProtKB-SubCell"/>
</dbReference>
<dbReference type="Gene3D" id="1.10.510.10">
    <property type="entry name" value="Transferase(Phosphotransferase) domain 1"/>
    <property type="match status" value="1"/>
</dbReference>
<dbReference type="Pfam" id="PF23598">
    <property type="entry name" value="LRR_14"/>
    <property type="match status" value="1"/>
</dbReference>
<evidence type="ECO:0000256" key="1">
    <source>
        <dbReference type="ARBA" id="ARBA00004479"/>
    </source>
</evidence>
<dbReference type="EMBL" id="JAATIQ010000677">
    <property type="protein sequence ID" value="KAF4348624.1"/>
    <property type="molecule type" value="Genomic_DNA"/>
</dbReference>
<evidence type="ECO:0000256" key="8">
    <source>
        <dbReference type="ARBA" id="ARBA00022737"/>
    </source>
</evidence>
<feature type="signal peptide" evidence="17">
    <location>
        <begin position="1"/>
        <end position="30"/>
    </location>
</feature>
<evidence type="ECO:0000256" key="5">
    <source>
        <dbReference type="ARBA" id="ARBA00022614"/>
    </source>
</evidence>
<dbReference type="InterPro" id="IPR051824">
    <property type="entry name" value="LRR_Rcpt-Like_S/T_Kinase"/>
</dbReference>
<evidence type="ECO:0000259" key="20">
    <source>
        <dbReference type="Pfam" id="PF23598"/>
    </source>
</evidence>
<keyword evidence="5" id="KW-0433">Leucine-rich repeat</keyword>
<dbReference type="Pfam" id="PF11721">
    <property type="entry name" value="Malectin"/>
    <property type="match status" value="1"/>
</dbReference>
<evidence type="ECO:0000256" key="13">
    <source>
        <dbReference type="ARBA" id="ARBA00023180"/>
    </source>
</evidence>
<evidence type="ECO:0000256" key="17">
    <source>
        <dbReference type="SAM" id="SignalP"/>
    </source>
</evidence>
<evidence type="ECO:0000256" key="10">
    <source>
        <dbReference type="ARBA" id="ARBA00022840"/>
    </source>
</evidence>
<sequence>MASLLQSQQQCVSILVSVLFILFLAPQAGGIITLPQNEDLRLPITQNHTGRRSLETMDAIKSIAQELNKKDWNFSDPCSNQSTVDTARTNEYINEITCVCSISTCHIQSFNFSGQDLDGTLPLSISKLPHLKAINLRRNFLSGSIPREWGSKKLESLSMESNLFSGTIPSTLGNLVNLEYLNLIANNLTGQFPLALTNLTKLTILRISSNYFKGKMPDFGGLKQLQRLEMEASGFDGPIHSSLSNLSSLTELRITDLNGWESSNFPDLSNMIKLRTLMMRSCKLRGYIPSYIGSFKNLDVLDLSFNNLQGELPNFDNLYIGPIPEWNKLRGFSKLIDISYNNFSETPESSTCTDNFFEAHRDRKTTHYYSLHINCGGEEVTIGNITYEGDEELVGAAYYLPKSPWGISNTGDFYGAETTGYIANSESALDMLYRTARISPLSLTYFGRCLANGSYTVKLHFSEIIFRDNKSYFSLGRRIFDVYVQGKLEFKDFNIEKNASGVDKETVKVVKPVVVSDKTLEIRLQWTGKGTRNVPKIGSYGSLISAISVEPYNKPPNQEKEIESRKSNTKLIIVGAVSSFCLLLIALAILWWKYYFGSNDSRKEVLRGLDLQTGYMAPEYAMWGYLTDKADVYSFGVMALEIVAGKNNTRFRPNENFVCLLDWATFLQQNGDISELVDPNFGSKFKKEEANRVIKVALLCINPSPSVRPTMSKVVSMLEGKTTIPELIMNSSNHDDPFKFTGLRDKLDQTSQQSSNEAQYILAESSNSSSWIDYASA</sequence>
<dbReference type="InterPro" id="IPR021720">
    <property type="entry name" value="Malectin_dom"/>
</dbReference>
<evidence type="ECO:0000256" key="16">
    <source>
        <dbReference type="SAM" id="Phobius"/>
    </source>
</evidence>
<comment type="catalytic activity">
    <reaction evidence="14">
        <text>L-threonyl-[protein] + ATP = O-phospho-L-threonyl-[protein] + ADP + H(+)</text>
        <dbReference type="Rhea" id="RHEA:46608"/>
        <dbReference type="Rhea" id="RHEA-COMP:11060"/>
        <dbReference type="Rhea" id="RHEA-COMP:11605"/>
        <dbReference type="ChEBI" id="CHEBI:15378"/>
        <dbReference type="ChEBI" id="CHEBI:30013"/>
        <dbReference type="ChEBI" id="CHEBI:30616"/>
        <dbReference type="ChEBI" id="CHEBI:61977"/>
        <dbReference type="ChEBI" id="CHEBI:456216"/>
        <dbReference type="EC" id="2.7.11.1"/>
    </reaction>
</comment>
<dbReference type="PROSITE" id="PS51450">
    <property type="entry name" value="LRR"/>
    <property type="match status" value="1"/>
</dbReference>
<dbReference type="InterPro" id="IPR032675">
    <property type="entry name" value="LRR_dom_sf"/>
</dbReference>
<dbReference type="Proteomes" id="UP000583929">
    <property type="component" value="Unassembled WGS sequence"/>
</dbReference>
<evidence type="ECO:0000256" key="4">
    <source>
        <dbReference type="ARBA" id="ARBA00022553"/>
    </source>
</evidence>
<evidence type="ECO:0000256" key="11">
    <source>
        <dbReference type="ARBA" id="ARBA00023136"/>
    </source>
</evidence>
<dbReference type="Gene3D" id="2.60.120.430">
    <property type="entry name" value="Galactose-binding lectin"/>
    <property type="match status" value="1"/>
</dbReference>
<keyword evidence="3" id="KW-0723">Serine/threonine-protein kinase</keyword>
<reference evidence="21 22" key="1">
    <citation type="journal article" date="2020" name="bioRxiv">
        <title>Sequence and annotation of 42 cannabis genomes reveals extensive copy number variation in cannabinoid synthesis and pathogen resistance genes.</title>
        <authorList>
            <person name="Mckernan K.J."/>
            <person name="Helbert Y."/>
            <person name="Kane L.T."/>
            <person name="Ebling H."/>
            <person name="Zhang L."/>
            <person name="Liu B."/>
            <person name="Eaton Z."/>
            <person name="Mclaughlin S."/>
            <person name="Kingan S."/>
            <person name="Baybayan P."/>
            <person name="Concepcion G."/>
            <person name="Jordan M."/>
            <person name="Riva A."/>
            <person name="Barbazuk W."/>
            <person name="Harkins T."/>
        </authorList>
    </citation>
    <scope>NUCLEOTIDE SEQUENCE [LARGE SCALE GENOMIC DNA]</scope>
    <source>
        <strain evidence="22">cv. Jamaican Lion 4</strain>
        <tissue evidence="21">Leaf</tissue>
    </source>
</reference>
<evidence type="ECO:0000313" key="21">
    <source>
        <dbReference type="EMBL" id="KAF4348624.1"/>
    </source>
</evidence>
<proteinExistence type="predicted"/>
<keyword evidence="16" id="KW-1133">Transmembrane helix</keyword>
<keyword evidence="16" id="KW-0812">Transmembrane</keyword>
<evidence type="ECO:0000256" key="12">
    <source>
        <dbReference type="ARBA" id="ARBA00023170"/>
    </source>
</evidence>
<dbReference type="GO" id="GO:0004674">
    <property type="term" value="F:protein serine/threonine kinase activity"/>
    <property type="evidence" value="ECO:0007669"/>
    <property type="project" value="UniProtKB-KW"/>
</dbReference>
<dbReference type="Pfam" id="PF07714">
    <property type="entry name" value="PK_Tyr_Ser-Thr"/>
    <property type="match status" value="1"/>
</dbReference>
<dbReference type="SUPFAM" id="SSF56112">
    <property type="entry name" value="Protein kinase-like (PK-like)"/>
    <property type="match status" value="1"/>
</dbReference>
<keyword evidence="4" id="KW-0597">Phosphoprotein</keyword>
<keyword evidence="11 16" id="KW-0472">Membrane</keyword>
<feature type="chain" id="PRO_5029721443" description="non-specific serine/threonine protein kinase" evidence="17">
    <location>
        <begin position="31"/>
        <end position="777"/>
    </location>
</feature>
<dbReference type="EC" id="2.7.11.1" evidence="2"/>
<keyword evidence="6" id="KW-0808">Transferase</keyword>
<comment type="caution">
    <text evidence="21">The sequence shown here is derived from an EMBL/GenBank/DDBJ whole genome shotgun (WGS) entry which is preliminary data.</text>
</comment>
<evidence type="ECO:0000256" key="2">
    <source>
        <dbReference type="ARBA" id="ARBA00012513"/>
    </source>
</evidence>